<dbReference type="InterPro" id="IPR012334">
    <property type="entry name" value="Pectin_lyas_fold"/>
</dbReference>
<dbReference type="RefSeq" id="WP_079468388.1">
    <property type="nucleotide sequence ID" value="NZ_FUZZ01000001.1"/>
</dbReference>
<keyword evidence="2" id="KW-1185">Reference proteome</keyword>
<proteinExistence type="predicted"/>
<evidence type="ECO:0000313" key="2">
    <source>
        <dbReference type="Proteomes" id="UP000190166"/>
    </source>
</evidence>
<dbReference type="Proteomes" id="UP000190166">
    <property type="component" value="Unassembled WGS sequence"/>
</dbReference>
<dbReference type="AlphaFoldDB" id="A0A1T5NC59"/>
<reference evidence="1 2" key="1">
    <citation type="submission" date="2017-02" db="EMBL/GenBank/DDBJ databases">
        <authorList>
            <person name="Peterson S.W."/>
        </authorList>
    </citation>
    <scope>NUCLEOTIDE SEQUENCE [LARGE SCALE GENOMIC DNA]</scope>
    <source>
        <strain evidence="1 2">DSM 18108</strain>
    </source>
</reference>
<evidence type="ECO:0008006" key="3">
    <source>
        <dbReference type="Google" id="ProtNLM"/>
    </source>
</evidence>
<sequence length="619" mass="66377">MTFKNVTELTGTAGTTNGELCHLLGYNNPADGGGGVFYWDSTSSLNPNLGTIFKVGNLPGRWIRNIDGDIVNVLWFGASGNPAIDSTAALQDAVRVANAYSATSPDPGSTYYGNKPTLYFPRGDRYTCKATLNIAAGVNVEMEAPVSFVDPTDSLPGMVIGSDSATNASVKLSLRIVKETISAWTNESCVGVKLINLLSSRLNLEFVSSFTINVQLFGSGQCAYNRVGIGTLKDGKIQLDLQASGTDGFCNENVFTGGRFSVNSVSTLADKARYGVRIGMSGTTAHIPNNNVFYKPSFELSESYITDPTVTECRAVLINRGINNRVWDARNENSGKCSMKITGADSVQNSVYIGYTDLSANEVNNAAVQIEDGSKSRNNRVANYPNYYNDAVNNSNCWQSLFLPLHINKYNSTNYFFRGLHCADKASSAVLPSRLIAAVTASYVEISGNTGIGVFINTSSAKKFIVRKNVDAGFGGRVSVVCYDSTGNILAPVIGANLFSPHLTIVNAGQFGGCYLNSSDVDFATSFTVGDNVAFIRVILTSGTANLRIRSFSVATLDFKQVTAYTGLEAAGIDHNLSYAAVVPTEVKPKGTIIYNDWSITTGHLCWRNANGGTTWNEL</sequence>
<protein>
    <recommendedName>
        <fullName evidence="3">Pectate lyase superfamily protein</fullName>
    </recommendedName>
</protein>
<name>A0A1T5NC59_9BACT</name>
<dbReference type="EMBL" id="FUZZ01000001">
    <property type="protein sequence ID" value="SKC98100.1"/>
    <property type="molecule type" value="Genomic_DNA"/>
</dbReference>
<dbReference type="InterPro" id="IPR011050">
    <property type="entry name" value="Pectin_lyase_fold/virulence"/>
</dbReference>
<gene>
    <name evidence="1" type="ORF">SAMN05660461_1099</name>
</gene>
<dbReference type="STRING" id="393003.SAMN05660461_1099"/>
<evidence type="ECO:0000313" key="1">
    <source>
        <dbReference type="EMBL" id="SKC98100.1"/>
    </source>
</evidence>
<dbReference type="Gene3D" id="2.160.20.10">
    <property type="entry name" value="Single-stranded right-handed beta-helix, Pectin lyase-like"/>
    <property type="match status" value="1"/>
</dbReference>
<organism evidence="1 2">
    <name type="scientific">Chitinophaga ginsengisegetis</name>
    <dbReference type="NCBI Taxonomy" id="393003"/>
    <lineage>
        <taxon>Bacteria</taxon>
        <taxon>Pseudomonadati</taxon>
        <taxon>Bacteroidota</taxon>
        <taxon>Chitinophagia</taxon>
        <taxon>Chitinophagales</taxon>
        <taxon>Chitinophagaceae</taxon>
        <taxon>Chitinophaga</taxon>
    </lineage>
</organism>
<dbReference type="SUPFAM" id="SSF51126">
    <property type="entry name" value="Pectin lyase-like"/>
    <property type="match status" value="1"/>
</dbReference>
<accession>A0A1T5NC59</accession>